<sequence>MHVNLPVTSLARRTAAAVLTTAAAAALVVTGAPGISAADVVGPINGESDAASFQRSVSGPSLVGGTVARGDVVTITNKLSRKMAWLVYSIKDTHPTCFEAVPNTSTWKVNGKTYTNDPEGEGTKAPGEFSSGAGWAMIDAPGANSWQADPLIWTQDYLVGSSCELGPLNSGGLEWSTTWAFESGNTRPFVGPMLNVVAGRPSITINPTDALAANDVFLTVSHPEGVPGAPVVLTIDGKTVDGCGNLKLDGNRRVTCTWVPKKKGDYTVKAVVGTDSPVTITQKVHINDSPAGSLGALPGLDSGSLYTGSLGGLSGS</sequence>
<protein>
    <recommendedName>
        <fullName evidence="4">Bacterial Ig-like domain-containing protein</fullName>
    </recommendedName>
</protein>
<evidence type="ECO:0000313" key="2">
    <source>
        <dbReference type="EMBL" id="GAC80680.1"/>
    </source>
</evidence>
<feature type="signal peptide" evidence="1">
    <location>
        <begin position="1"/>
        <end position="37"/>
    </location>
</feature>
<gene>
    <name evidence="2" type="ORF">GM1_020_00440</name>
</gene>
<dbReference type="EMBL" id="BAOP01000020">
    <property type="protein sequence ID" value="GAC80680.1"/>
    <property type="molecule type" value="Genomic_DNA"/>
</dbReference>
<keyword evidence="3" id="KW-1185">Reference proteome</keyword>
<accession>M3ULT0</accession>
<feature type="chain" id="PRO_5004040493" description="Bacterial Ig-like domain-containing protein" evidence="1">
    <location>
        <begin position="38"/>
        <end position="316"/>
    </location>
</feature>
<dbReference type="STRING" id="410332.SAMN04488550_1501"/>
<proteinExistence type="predicted"/>
<evidence type="ECO:0000256" key="1">
    <source>
        <dbReference type="SAM" id="SignalP"/>
    </source>
</evidence>
<dbReference type="AlphaFoldDB" id="M3ULT0"/>
<dbReference type="eggNOG" id="ENOG5031VRM">
    <property type="taxonomic scope" value="Bacteria"/>
</dbReference>
<evidence type="ECO:0008006" key="4">
    <source>
        <dbReference type="Google" id="ProtNLM"/>
    </source>
</evidence>
<reference evidence="2 3" key="1">
    <citation type="submission" date="2013-02" db="EMBL/GenBank/DDBJ databases">
        <title>Whole genome shotgun sequence of Gordonia malaquae NBRC 108250.</title>
        <authorList>
            <person name="Yoshida I."/>
            <person name="Hosoyama A."/>
            <person name="Tsuchikane K."/>
            <person name="Ando Y."/>
            <person name="Baba S."/>
            <person name="Ohji S."/>
            <person name="Hamada M."/>
            <person name="Tamura T."/>
            <person name="Yamazoe A."/>
            <person name="Yamazaki S."/>
            <person name="Fujita N."/>
        </authorList>
    </citation>
    <scope>NUCLEOTIDE SEQUENCE [LARGE SCALE GENOMIC DNA]</scope>
    <source>
        <strain evidence="2 3">NBRC 108250</strain>
    </source>
</reference>
<organism evidence="2 3">
    <name type="scientific">Gordonia malaquae NBRC 108250</name>
    <dbReference type="NCBI Taxonomy" id="1223542"/>
    <lineage>
        <taxon>Bacteria</taxon>
        <taxon>Bacillati</taxon>
        <taxon>Actinomycetota</taxon>
        <taxon>Actinomycetes</taxon>
        <taxon>Mycobacteriales</taxon>
        <taxon>Gordoniaceae</taxon>
        <taxon>Gordonia</taxon>
    </lineage>
</organism>
<comment type="caution">
    <text evidence="2">The sequence shown here is derived from an EMBL/GenBank/DDBJ whole genome shotgun (WGS) entry which is preliminary data.</text>
</comment>
<keyword evidence="1" id="KW-0732">Signal</keyword>
<evidence type="ECO:0000313" key="3">
    <source>
        <dbReference type="Proteomes" id="UP000035009"/>
    </source>
</evidence>
<dbReference type="Proteomes" id="UP000035009">
    <property type="component" value="Unassembled WGS sequence"/>
</dbReference>
<name>M3ULT0_GORML</name>